<dbReference type="Proteomes" id="UP001367030">
    <property type="component" value="Unassembled WGS sequence"/>
</dbReference>
<dbReference type="SFLD" id="SFLDG01129">
    <property type="entry name" value="C1.5:_HAD__Beta-PGM__Phosphata"/>
    <property type="match status" value="1"/>
</dbReference>
<dbReference type="SFLD" id="SFLDS00003">
    <property type="entry name" value="Haloacid_Dehalogenase"/>
    <property type="match status" value="1"/>
</dbReference>
<proteinExistence type="predicted"/>
<comment type="caution">
    <text evidence="1">The sequence shown here is derived from an EMBL/GenBank/DDBJ whole genome shotgun (WGS) entry which is preliminary data.</text>
</comment>
<dbReference type="NCBIfam" id="TIGR01509">
    <property type="entry name" value="HAD-SF-IA-v3"/>
    <property type="match status" value="1"/>
</dbReference>
<dbReference type="CDD" id="cd07505">
    <property type="entry name" value="HAD_BPGM-like"/>
    <property type="match status" value="1"/>
</dbReference>
<dbReference type="InterPro" id="IPR023214">
    <property type="entry name" value="HAD_sf"/>
</dbReference>
<dbReference type="InterPro" id="IPR036412">
    <property type="entry name" value="HAD-like_sf"/>
</dbReference>
<protein>
    <submittedName>
        <fullName evidence="1">HAD family phosphatase</fullName>
    </submittedName>
</protein>
<evidence type="ECO:0000313" key="2">
    <source>
        <dbReference type="Proteomes" id="UP001367030"/>
    </source>
</evidence>
<sequence>MQERRAVLWDMDGTLVDSEPLHEETLLMSLAAEGITPPPDLHALVVGLPARSIHETFSARYGLAMPFDAWRRFRSHAYLARAARLQPRAGALEVFRELQSLGVPQAVVSNSERLIVDVNLRAIGLMEPDLVSVSRNDVRQGKPEPEGYLRAAWLLGLEGAEITVVEDSPTGALAGIAAGYRTLLWPQAPTTAPAGAVLVAHLGELRRQLSLD</sequence>
<accession>A0ABU8XGC8</accession>
<name>A0ABU8XGC8_9BURK</name>
<dbReference type="SUPFAM" id="SSF56784">
    <property type="entry name" value="HAD-like"/>
    <property type="match status" value="1"/>
</dbReference>
<dbReference type="Pfam" id="PF00702">
    <property type="entry name" value="Hydrolase"/>
    <property type="match status" value="1"/>
</dbReference>
<dbReference type="EMBL" id="JBBKZS010000021">
    <property type="protein sequence ID" value="MEJ8858927.1"/>
    <property type="molecule type" value="Genomic_DNA"/>
</dbReference>
<keyword evidence="2" id="KW-1185">Reference proteome</keyword>
<dbReference type="RefSeq" id="WP_340338978.1">
    <property type="nucleotide sequence ID" value="NZ_JBBKZS010000021.1"/>
</dbReference>
<dbReference type="PANTHER" id="PTHR18901">
    <property type="entry name" value="2-DEOXYGLUCOSE-6-PHOSPHATE PHOSPHATASE 2"/>
    <property type="match status" value="1"/>
</dbReference>
<gene>
    <name evidence="1" type="ORF">WKW79_30455</name>
</gene>
<reference evidence="1 2" key="1">
    <citation type="submission" date="2024-03" db="EMBL/GenBank/DDBJ databases">
        <title>Novel species of the genus Variovorax.</title>
        <authorList>
            <person name="Liu Q."/>
            <person name="Xin Y.-H."/>
        </authorList>
    </citation>
    <scope>NUCLEOTIDE SEQUENCE [LARGE SCALE GENOMIC DNA]</scope>
    <source>
        <strain evidence="1 2">KACC 18901</strain>
    </source>
</reference>
<dbReference type="InterPro" id="IPR006439">
    <property type="entry name" value="HAD-SF_hydro_IA"/>
</dbReference>
<dbReference type="PANTHER" id="PTHR18901:SF38">
    <property type="entry name" value="PSEUDOURIDINE-5'-PHOSPHATASE"/>
    <property type="match status" value="1"/>
</dbReference>
<dbReference type="Gene3D" id="1.10.150.240">
    <property type="entry name" value="Putative phosphatase, domain 2"/>
    <property type="match status" value="1"/>
</dbReference>
<organism evidence="1 2">
    <name type="scientific">Variovorax robiniae</name>
    <dbReference type="NCBI Taxonomy" id="1836199"/>
    <lineage>
        <taxon>Bacteria</taxon>
        <taxon>Pseudomonadati</taxon>
        <taxon>Pseudomonadota</taxon>
        <taxon>Betaproteobacteria</taxon>
        <taxon>Burkholderiales</taxon>
        <taxon>Comamonadaceae</taxon>
        <taxon>Variovorax</taxon>
    </lineage>
</organism>
<dbReference type="InterPro" id="IPR023198">
    <property type="entry name" value="PGP-like_dom2"/>
</dbReference>
<evidence type="ECO:0000313" key="1">
    <source>
        <dbReference type="EMBL" id="MEJ8858927.1"/>
    </source>
</evidence>
<dbReference type="Gene3D" id="3.40.50.1000">
    <property type="entry name" value="HAD superfamily/HAD-like"/>
    <property type="match status" value="1"/>
</dbReference>